<evidence type="ECO:0000313" key="3">
    <source>
        <dbReference type="Proteomes" id="UP000034366"/>
    </source>
</evidence>
<sequence>MEYWILLVIVITLILFIFSFSFWRSVKEDYVPAQIFTATFYILLSFIISLGIFYIIKIHSIWIIGVLLLFGLFSASKRTGIRFYELVDEFVGSLLLSLIPLIIFVIRLEEPSFGVFYIILILSLLLFHLVKRRYKSFLWYRSGRKGLSGLFAIGVFFLVRSIVSITKPEMTFLLDEYDIMISGLISFLSFLNIFILAKE</sequence>
<reference evidence="2 3" key="1">
    <citation type="journal article" date="2015" name="Nature">
        <title>rRNA introns, odd ribosomes, and small enigmatic genomes across a large radiation of phyla.</title>
        <authorList>
            <person name="Brown C.T."/>
            <person name="Hug L.A."/>
            <person name="Thomas B.C."/>
            <person name="Sharon I."/>
            <person name="Castelle C.J."/>
            <person name="Singh A."/>
            <person name="Wilkins M.J."/>
            <person name="Williams K.H."/>
            <person name="Banfield J.F."/>
        </authorList>
    </citation>
    <scope>NUCLEOTIDE SEQUENCE [LARGE SCALE GENOMIC DNA]</scope>
</reference>
<proteinExistence type="predicted"/>
<feature type="transmembrane region" description="Helical" evidence="1">
    <location>
        <begin position="114"/>
        <end position="130"/>
    </location>
</feature>
<evidence type="ECO:0000256" key="1">
    <source>
        <dbReference type="SAM" id="Phobius"/>
    </source>
</evidence>
<feature type="transmembrane region" description="Helical" evidence="1">
    <location>
        <begin position="35"/>
        <end position="55"/>
    </location>
</feature>
<gene>
    <name evidence="2" type="ORF">US67_C0038G0004</name>
</gene>
<keyword evidence="1" id="KW-0472">Membrane</keyword>
<comment type="caution">
    <text evidence="2">The sequence shown here is derived from an EMBL/GenBank/DDBJ whole genome shotgun (WGS) entry which is preliminary data.</text>
</comment>
<keyword evidence="1" id="KW-0812">Transmembrane</keyword>
<feature type="transmembrane region" description="Helical" evidence="1">
    <location>
        <begin position="179"/>
        <end position="197"/>
    </location>
</feature>
<dbReference type="EMBL" id="LBTW01000038">
    <property type="protein sequence ID" value="KKQ48263.1"/>
    <property type="molecule type" value="Genomic_DNA"/>
</dbReference>
<protein>
    <submittedName>
        <fullName evidence="2">Uncharacterized protein</fullName>
    </submittedName>
</protein>
<feature type="transmembrane region" description="Helical" evidence="1">
    <location>
        <begin position="150"/>
        <end position="167"/>
    </location>
</feature>
<evidence type="ECO:0000313" key="2">
    <source>
        <dbReference type="EMBL" id="KKQ48263.1"/>
    </source>
</evidence>
<name>A0A0G0HYV7_9BACT</name>
<feature type="transmembrane region" description="Helical" evidence="1">
    <location>
        <begin position="90"/>
        <end position="108"/>
    </location>
</feature>
<organism evidence="2 3">
    <name type="scientific">Candidatus Woesebacteria bacterium GW2011_GWD1_38_10</name>
    <dbReference type="NCBI Taxonomy" id="1618592"/>
    <lineage>
        <taxon>Bacteria</taxon>
        <taxon>Candidatus Woeseibacteriota</taxon>
    </lineage>
</organism>
<accession>A0A0G0HYV7</accession>
<keyword evidence="1" id="KW-1133">Transmembrane helix</keyword>
<feature type="transmembrane region" description="Helical" evidence="1">
    <location>
        <begin position="61"/>
        <end position="78"/>
    </location>
</feature>
<dbReference type="Proteomes" id="UP000034366">
    <property type="component" value="Unassembled WGS sequence"/>
</dbReference>
<feature type="transmembrane region" description="Helical" evidence="1">
    <location>
        <begin position="6"/>
        <end position="23"/>
    </location>
</feature>
<dbReference type="AlphaFoldDB" id="A0A0G0HYV7"/>